<evidence type="ECO:0000256" key="1">
    <source>
        <dbReference type="SAM" id="MobiDB-lite"/>
    </source>
</evidence>
<gene>
    <name evidence="2" type="ORF">Smic_85810</name>
</gene>
<dbReference type="AlphaFoldDB" id="A0A7J0D7I7"/>
<organism evidence="2 3">
    <name type="scientific">Streptomyces microflavus</name>
    <name type="common">Streptomyces lipmanii</name>
    <dbReference type="NCBI Taxonomy" id="1919"/>
    <lineage>
        <taxon>Bacteria</taxon>
        <taxon>Bacillati</taxon>
        <taxon>Actinomycetota</taxon>
        <taxon>Actinomycetes</taxon>
        <taxon>Kitasatosporales</taxon>
        <taxon>Streptomycetaceae</taxon>
        <taxon>Streptomyces</taxon>
    </lineage>
</organism>
<sequence length="79" mass="8590">MLRDADSIRVRRDMGALLVRGRDAADREQAGGRIREQAGRKGTARRGPVIRAAERPGGGRLLAEREAERAGKCACIHVV</sequence>
<feature type="region of interest" description="Disordered" evidence="1">
    <location>
        <begin position="28"/>
        <end position="49"/>
    </location>
</feature>
<accession>A0A7J0D7I7</accession>
<protein>
    <submittedName>
        <fullName evidence="2">Uncharacterized protein</fullName>
    </submittedName>
</protein>
<proteinExistence type="predicted"/>
<evidence type="ECO:0000313" key="2">
    <source>
        <dbReference type="EMBL" id="GFN10025.1"/>
    </source>
</evidence>
<evidence type="ECO:0000313" key="3">
    <source>
        <dbReference type="Proteomes" id="UP000498740"/>
    </source>
</evidence>
<dbReference type="EMBL" id="BLWD01000004">
    <property type="protein sequence ID" value="GFN10025.1"/>
    <property type="molecule type" value="Genomic_DNA"/>
</dbReference>
<comment type="caution">
    <text evidence="2">The sequence shown here is derived from an EMBL/GenBank/DDBJ whole genome shotgun (WGS) entry which is preliminary data.</text>
</comment>
<feature type="compositionally biased region" description="Basic and acidic residues" evidence="1">
    <location>
        <begin position="28"/>
        <end position="39"/>
    </location>
</feature>
<reference evidence="2 3" key="1">
    <citation type="submission" date="2020-05" db="EMBL/GenBank/DDBJ databases">
        <title>Whole genome shotgun sequence of Streptomyces microflavus NBRC 13062.</title>
        <authorList>
            <person name="Komaki H."/>
            <person name="Tamura T."/>
        </authorList>
    </citation>
    <scope>NUCLEOTIDE SEQUENCE [LARGE SCALE GENOMIC DNA]</scope>
    <source>
        <strain evidence="2 3">NBRC 13062</strain>
    </source>
</reference>
<name>A0A7J0D7I7_STRMI</name>
<dbReference type="Proteomes" id="UP000498740">
    <property type="component" value="Unassembled WGS sequence"/>
</dbReference>